<keyword evidence="2" id="KW-0963">Cytoplasm</keyword>
<feature type="active site" description="Nucleophile" evidence="2 3">
    <location>
        <position position="200"/>
    </location>
</feature>
<dbReference type="GO" id="GO:0009086">
    <property type="term" value="P:methionine biosynthetic process"/>
    <property type="evidence" value="ECO:0007669"/>
    <property type="project" value="UniProtKB-UniRule"/>
</dbReference>
<dbReference type="AlphaFoldDB" id="A0A0K2RXL5"/>
<evidence type="ECO:0000256" key="4">
    <source>
        <dbReference type="SAM" id="MobiDB-lite"/>
    </source>
</evidence>
<dbReference type="HAMAP" id="MF_00296">
    <property type="entry name" value="MetX_acyltransf"/>
    <property type="match status" value="1"/>
</dbReference>
<dbReference type="UniPathway" id="UPA00051">
    <property type="reaction ID" value="UER00074"/>
</dbReference>
<dbReference type="NCBIfam" id="NF001209">
    <property type="entry name" value="PRK00175.1"/>
    <property type="match status" value="1"/>
</dbReference>
<feature type="region of interest" description="Disordered" evidence="4">
    <location>
        <begin position="1"/>
        <end position="28"/>
    </location>
</feature>
<proteinExistence type="inferred from homology"/>
<keyword evidence="2" id="KW-0028">Amino-acid biosynthesis</keyword>
<reference evidence="7" key="1">
    <citation type="submission" date="2015-08" db="EMBL/GenBank/DDBJ databases">
        <title>Complete genome sequence of Rothia mucilaginosa strain NUM-Rm6536.</title>
        <authorList>
            <person name="Nambu T."/>
        </authorList>
    </citation>
    <scope>NUCLEOTIDE SEQUENCE [LARGE SCALE GENOMIC DNA]</scope>
    <source>
        <strain evidence="7">NUM-Rm6536</strain>
    </source>
</reference>
<dbReference type="EMBL" id="AP014938">
    <property type="protein sequence ID" value="BAS19573.1"/>
    <property type="molecule type" value="Genomic_DNA"/>
</dbReference>
<comment type="caution">
    <text evidence="2">Lacks conserved residue(s) required for the propagation of feature annotation.</text>
</comment>
<feature type="active site" evidence="2 3">
    <location>
        <position position="398"/>
    </location>
</feature>
<feature type="compositionally biased region" description="Low complexity" evidence="4">
    <location>
        <begin position="1"/>
        <end position="16"/>
    </location>
</feature>
<keyword evidence="1 2" id="KW-0808">Transferase</keyword>
<comment type="pathway">
    <text evidence="2">Amino-acid biosynthesis; L-methionine biosynthesis via de novo pathway; O-acetyl-L-homoserine from L-homoserine: step 1/1.</text>
</comment>
<keyword evidence="2" id="KW-0486">Methionine biosynthesis</keyword>
<dbReference type="Pfam" id="PF00561">
    <property type="entry name" value="Abhydrolase_1"/>
    <property type="match status" value="1"/>
</dbReference>
<gene>
    <name evidence="2" type="primary">metXA</name>
    <name evidence="6" type="ORF">RM6536_0326</name>
</gene>
<dbReference type="GO" id="GO:0005737">
    <property type="term" value="C:cytoplasm"/>
    <property type="evidence" value="ECO:0007669"/>
    <property type="project" value="UniProtKB-SubCell"/>
</dbReference>
<comment type="similarity">
    <text evidence="2">Belongs to the AB hydrolase superfamily. MetX family.</text>
</comment>
<comment type="catalytic activity">
    <reaction evidence="2">
        <text>L-homoserine + acetyl-CoA = O-acetyl-L-homoserine + CoA</text>
        <dbReference type="Rhea" id="RHEA:13701"/>
        <dbReference type="ChEBI" id="CHEBI:57287"/>
        <dbReference type="ChEBI" id="CHEBI:57288"/>
        <dbReference type="ChEBI" id="CHEBI:57476"/>
        <dbReference type="ChEBI" id="CHEBI:57716"/>
        <dbReference type="EC" id="2.3.1.31"/>
    </reaction>
</comment>
<dbReference type="GO" id="GO:0009092">
    <property type="term" value="P:homoserine metabolic process"/>
    <property type="evidence" value="ECO:0007669"/>
    <property type="project" value="TreeGrafter"/>
</dbReference>
<accession>A0A0K2RXL5</accession>
<sequence length="447" mass="47702">MTTQSTSQSGTSQSGTAQPGTINQPVTAPIPVAGTQREHPEAQGYLRQLNIGDLELESGVTLPQVIIGYETWGTLNEAGDNAILILHALTGDTHVSRGVPTPDMPAPLIRAIESDGWWEGIVGPGSVVDTNRYFVIAPNILGGCYGSTGPASIIPEGYPGAGEHWGSRFPQVSIRDSVRAEARLARALGVTSFRYVIGGSLGGARALEWAATNPELVRGCAVIASGPSATAEQISWAHTQNIAIRSDANFAGGDYYSGPAPVNGLALARRIAHTTYRSPAELEHRFGREENRGESTVGGSLGEPRGRYAIESYLDHHGAKLVERFDANSYLAVNEALISHDVARGRGTLAQALAHTDCEWTIAAVNTDRLFFPHESHRLAEALPTPVPVDIIESNHGHDGFLIEAKQVEKILARALGVEDESAAPSEAQREREALDSMTRLYATAAR</sequence>
<dbReference type="Proteomes" id="UP000066203">
    <property type="component" value="Chromosome"/>
</dbReference>
<dbReference type="NCBIfam" id="TIGR01392">
    <property type="entry name" value="homoserO_Ac_trn"/>
    <property type="match status" value="1"/>
</dbReference>
<protein>
    <recommendedName>
        <fullName evidence="2">Homoserine O-acetyltransferase</fullName>
        <shortName evidence="2">HAT</shortName>
        <ecNumber evidence="2">2.3.1.31</ecNumber>
    </recommendedName>
    <alternativeName>
        <fullName evidence="2">Homoserine transacetylase</fullName>
        <shortName evidence="2">HTA</shortName>
    </alternativeName>
</protein>
<organism evidence="6">
    <name type="scientific">Rothia mucilaginosa</name>
    <dbReference type="NCBI Taxonomy" id="43675"/>
    <lineage>
        <taxon>Bacteria</taxon>
        <taxon>Bacillati</taxon>
        <taxon>Actinomycetota</taxon>
        <taxon>Actinomycetes</taxon>
        <taxon>Micrococcales</taxon>
        <taxon>Micrococcaceae</taxon>
        <taxon>Rothia</taxon>
    </lineage>
</organism>
<dbReference type="PANTHER" id="PTHR32268">
    <property type="entry name" value="HOMOSERINE O-ACETYLTRANSFERASE"/>
    <property type="match status" value="1"/>
</dbReference>
<dbReference type="GO" id="GO:0004414">
    <property type="term" value="F:homoserine O-acetyltransferase activity"/>
    <property type="evidence" value="ECO:0007669"/>
    <property type="project" value="UniProtKB-UniRule"/>
</dbReference>
<feature type="active site" evidence="2 3">
    <location>
        <position position="368"/>
    </location>
</feature>
<feature type="compositionally biased region" description="Polar residues" evidence="4">
    <location>
        <begin position="17"/>
        <end position="26"/>
    </location>
</feature>
<comment type="subcellular location">
    <subcellularLocation>
        <location evidence="2">Cytoplasm</location>
    </subcellularLocation>
</comment>
<evidence type="ECO:0000313" key="7">
    <source>
        <dbReference type="Proteomes" id="UP000066203"/>
    </source>
</evidence>
<evidence type="ECO:0000256" key="1">
    <source>
        <dbReference type="ARBA" id="ARBA00022679"/>
    </source>
</evidence>
<feature type="domain" description="AB hydrolase-1" evidence="5">
    <location>
        <begin position="82"/>
        <end position="398"/>
    </location>
</feature>
<dbReference type="PANTHER" id="PTHR32268:SF11">
    <property type="entry name" value="HOMOSERINE O-ACETYLTRANSFERASE"/>
    <property type="match status" value="1"/>
</dbReference>
<dbReference type="InterPro" id="IPR029058">
    <property type="entry name" value="AB_hydrolase_fold"/>
</dbReference>
<dbReference type="PATRIC" id="fig|43675.28.peg.330"/>
<evidence type="ECO:0000256" key="3">
    <source>
        <dbReference type="PIRSR" id="PIRSR000443-1"/>
    </source>
</evidence>
<dbReference type="EC" id="2.3.1.31" evidence="2"/>
<evidence type="ECO:0000259" key="5">
    <source>
        <dbReference type="Pfam" id="PF00561"/>
    </source>
</evidence>
<dbReference type="InterPro" id="IPR008220">
    <property type="entry name" value="HAT_MetX-like"/>
</dbReference>
<evidence type="ECO:0000313" key="6">
    <source>
        <dbReference type="EMBL" id="BAS19573.1"/>
    </source>
</evidence>
<evidence type="ECO:0000256" key="2">
    <source>
        <dbReference type="HAMAP-Rule" id="MF_00296"/>
    </source>
</evidence>
<dbReference type="Gene3D" id="3.40.50.1820">
    <property type="entry name" value="alpha/beta hydrolase"/>
    <property type="match status" value="1"/>
</dbReference>
<name>A0A0K2RXL5_9MICC</name>
<dbReference type="RefSeq" id="WP_171840168.1">
    <property type="nucleotide sequence ID" value="NZ_AP014938.1"/>
</dbReference>
<dbReference type="InterPro" id="IPR000073">
    <property type="entry name" value="AB_hydrolase_1"/>
</dbReference>
<dbReference type="SUPFAM" id="SSF53474">
    <property type="entry name" value="alpha/beta-Hydrolases"/>
    <property type="match status" value="1"/>
</dbReference>
<feature type="binding site" evidence="2">
    <location>
        <position position="399"/>
    </location>
    <ligand>
        <name>substrate</name>
    </ligand>
</feature>
<comment type="function">
    <text evidence="2">Transfers an acetyl group from acetyl-CoA to L-homoserine, forming acetyl-L-homoserine.</text>
</comment>
<comment type="subunit">
    <text evidence="2">Homodimer.</text>
</comment>
<feature type="binding site" evidence="2">
    <location>
        <position position="269"/>
    </location>
    <ligand>
        <name>substrate</name>
    </ligand>
</feature>
<dbReference type="Gene3D" id="1.10.1740.110">
    <property type="match status" value="1"/>
</dbReference>
<keyword evidence="2" id="KW-0012">Acyltransferase</keyword>
<dbReference type="PIRSF" id="PIRSF000443">
    <property type="entry name" value="Homoser_Ac_trans"/>
    <property type="match status" value="1"/>
</dbReference>